<proteinExistence type="evidence at transcript level"/>
<dbReference type="ExpressionAtlas" id="C0P6Q1">
    <property type="expression patterns" value="baseline and differential"/>
</dbReference>
<protein>
    <submittedName>
        <fullName evidence="2">Uncharacterized protein</fullName>
    </submittedName>
</protein>
<keyword evidence="1" id="KW-0472">Membrane</keyword>
<dbReference type="EMBL" id="BT063970">
    <property type="protein sequence ID" value="ACN28667.1"/>
    <property type="molecule type" value="mRNA"/>
</dbReference>
<feature type="transmembrane region" description="Helical" evidence="1">
    <location>
        <begin position="6"/>
        <end position="27"/>
    </location>
</feature>
<keyword evidence="1" id="KW-1133">Transmembrane helix</keyword>
<sequence length="80" mass="8629">MADASLGLVFNAWILLLIYPFALGVMGRWSKRPYILFVLFMIGFAVVAAVVVAIHAARTGSVRFHSGHSGGASFPTSWGF</sequence>
<feature type="transmembrane region" description="Helical" evidence="1">
    <location>
        <begin position="34"/>
        <end position="57"/>
    </location>
</feature>
<evidence type="ECO:0000256" key="1">
    <source>
        <dbReference type="SAM" id="Phobius"/>
    </source>
</evidence>
<reference evidence="2" key="1">
    <citation type="journal article" date="2009" name="PLoS Genet.">
        <title>Sequencing, mapping, and analysis of 27,455 maize full-length cDNAs.</title>
        <authorList>
            <person name="Soderlund C."/>
            <person name="Descour A."/>
            <person name="Kudrna D."/>
            <person name="Bomhoff M."/>
            <person name="Boyd L."/>
            <person name="Currie J."/>
            <person name="Angelova A."/>
            <person name="Collura K."/>
            <person name="Wissotski M."/>
            <person name="Ashley E."/>
            <person name="Morrow D."/>
            <person name="Fernandes J."/>
            <person name="Walbot V."/>
            <person name="Yu Y."/>
        </authorList>
    </citation>
    <scope>NUCLEOTIDE SEQUENCE</scope>
    <source>
        <strain evidence="2">B73</strain>
    </source>
</reference>
<accession>C0P6Q1</accession>
<organism evidence="2">
    <name type="scientific">Zea mays</name>
    <name type="common">Maize</name>
    <dbReference type="NCBI Taxonomy" id="4577"/>
    <lineage>
        <taxon>Eukaryota</taxon>
        <taxon>Viridiplantae</taxon>
        <taxon>Streptophyta</taxon>
        <taxon>Embryophyta</taxon>
        <taxon>Tracheophyta</taxon>
        <taxon>Spermatophyta</taxon>
        <taxon>Magnoliopsida</taxon>
        <taxon>Liliopsida</taxon>
        <taxon>Poales</taxon>
        <taxon>Poaceae</taxon>
        <taxon>PACMAD clade</taxon>
        <taxon>Panicoideae</taxon>
        <taxon>Andropogonodae</taxon>
        <taxon>Andropogoneae</taxon>
        <taxon>Tripsacinae</taxon>
        <taxon>Zea</taxon>
    </lineage>
</organism>
<dbReference type="AlphaFoldDB" id="C0P6Q1"/>
<keyword evidence="1" id="KW-0812">Transmembrane</keyword>
<evidence type="ECO:0000313" key="2">
    <source>
        <dbReference type="EMBL" id="ACN28667.1"/>
    </source>
</evidence>
<name>C0P6Q1_MAIZE</name>